<evidence type="ECO:0000256" key="1">
    <source>
        <dbReference type="SAM" id="MobiDB-lite"/>
    </source>
</evidence>
<accession>A0A397TPS6</accession>
<feature type="region of interest" description="Disordered" evidence="1">
    <location>
        <begin position="69"/>
        <end position="107"/>
    </location>
</feature>
<keyword evidence="3" id="KW-1185">Reference proteome</keyword>
<dbReference type="Proteomes" id="UP000265703">
    <property type="component" value="Unassembled WGS sequence"/>
</dbReference>
<feature type="compositionally biased region" description="Basic and acidic residues" evidence="1">
    <location>
        <begin position="69"/>
        <end position="80"/>
    </location>
</feature>
<name>A0A397TPS6_9GLOM</name>
<dbReference type="EMBL" id="QKYT01000004">
    <property type="protein sequence ID" value="RIA99449.1"/>
    <property type="molecule type" value="Genomic_DNA"/>
</dbReference>
<proteinExistence type="predicted"/>
<sequence length="107" mass="12166">MARLKSQTKKLPFINSLKTSNFCNKSNQTSRITRSKSSAKSPIKIISSSDGDEIEEIDKEEFEKNLMNKDPEAVEQDKQLITEPEQGEASDINNEEYSGIEEHRFKG</sequence>
<protein>
    <submittedName>
        <fullName evidence="2">Uncharacterized protein</fullName>
    </submittedName>
</protein>
<evidence type="ECO:0000313" key="2">
    <source>
        <dbReference type="EMBL" id="RIA99449.1"/>
    </source>
</evidence>
<evidence type="ECO:0000313" key="3">
    <source>
        <dbReference type="Proteomes" id="UP000265703"/>
    </source>
</evidence>
<gene>
    <name evidence="2" type="ORF">C1645_811482</name>
</gene>
<comment type="caution">
    <text evidence="2">The sequence shown here is derived from an EMBL/GenBank/DDBJ whole genome shotgun (WGS) entry which is preliminary data.</text>
</comment>
<reference evidence="2 3" key="1">
    <citation type="submission" date="2018-06" db="EMBL/GenBank/DDBJ databases">
        <title>Comparative genomics reveals the genomic features of Rhizophagus irregularis, R. cerebriforme, R. diaphanum and Gigaspora rosea, and their symbiotic lifestyle signature.</title>
        <authorList>
            <person name="Morin E."/>
            <person name="San Clemente H."/>
            <person name="Chen E.C.H."/>
            <person name="De La Providencia I."/>
            <person name="Hainaut M."/>
            <person name="Kuo A."/>
            <person name="Kohler A."/>
            <person name="Murat C."/>
            <person name="Tang N."/>
            <person name="Roy S."/>
            <person name="Loubradou J."/>
            <person name="Henrissat B."/>
            <person name="Grigoriev I.V."/>
            <person name="Corradi N."/>
            <person name="Roux C."/>
            <person name="Martin F.M."/>
        </authorList>
    </citation>
    <scope>NUCLEOTIDE SEQUENCE [LARGE SCALE GENOMIC DNA]</scope>
    <source>
        <strain evidence="2 3">DAOM 227022</strain>
    </source>
</reference>
<feature type="non-terminal residue" evidence="2">
    <location>
        <position position="107"/>
    </location>
</feature>
<organism evidence="2 3">
    <name type="scientific">Glomus cerebriforme</name>
    <dbReference type="NCBI Taxonomy" id="658196"/>
    <lineage>
        <taxon>Eukaryota</taxon>
        <taxon>Fungi</taxon>
        <taxon>Fungi incertae sedis</taxon>
        <taxon>Mucoromycota</taxon>
        <taxon>Glomeromycotina</taxon>
        <taxon>Glomeromycetes</taxon>
        <taxon>Glomerales</taxon>
        <taxon>Glomeraceae</taxon>
        <taxon>Glomus</taxon>
    </lineage>
</organism>
<dbReference type="AlphaFoldDB" id="A0A397TPS6"/>